<evidence type="ECO:0000313" key="1">
    <source>
        <dbReference type="EMBL" id="XCO00496.1"/>
    </source>
</evidence>
<sequence length="43" mass="5420">MHLETSICLCIYLFLYKTMTLRSYQQQSCYTHRYYYILSYNTY</sequence>
<protein>
    <submittedName>
        <fullName evidence="1">Uncharacterized protein</fullName>
    </submittedName>
</protein>
<accession>A0AAU8MKQ5</accession>
<organism evidence="1">
    <name type="scientific">Geladintestivirus 1</name>
    <dbReference type="NCBI Taxonomy" id="3233133"/>
    <lineage>
        <taxon>Viruses</taxon>
        <taxon>Duplodnaviria</taxon>
        <taxon>Heunggongvirae</taxon>
        <taxon>Uroviricota</taxon>
        <taxon>Caudoviricetes</taxon>
        <taxon>Crassvirales</taxon>
    </lineage>
</organism>
<reference evidence="1" key="1">
    <citation type="submission" date="2024-06" db="EMBL/GenBank/DDBJ databases">
        <title>Intestivirid acquisition increases across infancy in a wild primate population.</title>
        <authorList>
            <person name="Schneider-Creas I.A."/>
            <person name="Moya I.L."/>
            <person name="Chiou K.L."/>
            <person name="Baniel A."/>
            <person name="Azanaw Haile A."/>
            <person name="Kebede F."/>
            <person name="Abebe B."/>
            <person name="Snyder-Mackler N."/>
            <person name="Varsani A."/>
        </authorList>
    </citation>
    <scope>NUCLEOTIDE SEQUENCE</scope>
    <source>
        <strain evidence="1">Int_RNL_2017_0546_COW</strain>
    </source>
</reference>
<name>A0AAU8MKQ5_9CAUD</name>
<proteinExistence type="predicted"/>
<dbReference type="EMBL" id="PP965499">
    <property type="protein sequence ID" value="XCO00496.1"/>
    <property type="molecule type" value="Genomic_DNA"/>
</dbReference>